<dbReference type="SMART" id="SM00042">
    <property type="entry name" value="CUB"/>
    <property type="match status" value="3"/>
</dbReference>
<dbReference type="STRING" id="50429.A0A2B4RBE7"/>
<dbReference type="Gene3D" id="2.10.50.10">
    <property type="entry name" value="Tumor Necrosis Factor Receptor, subunit A, domain 2"/>
    <property type="match status" value="1"/>
</dbReference>
<dbReference type="FunFam" id="3.80.10.10:FF:001164">
    <property type="entry name" value="GH01279p"/>
    <property type="match status" value="1"/>
</dbReference>
<evidence type="ECO:0000256" key="4">
    <source>
        <dbReference type="PROSITE-ProRule" id="PRU00059"/>
    </source>
</evidence>
<comment type="caution">
    <text evidence="4">Lacks conserved residue(s) required for the propagation of feature annotation.</text>
</comment>
<keyword evidence="5" id="KW-1133">Transmembrane helix</keyword>
<evidence type="ECO:0000256" key="5">
    <source>
        <dbReference type="SAM" id="Phobius"/>
    </source>
</evidence>
<reference evidence="9" key="1">
    <citation type="journal article" date="2017" name="bioRxiv">
        <title>Comparative analysis of the genomes of Stylophora pistillata and Acropora digitifera provides evidence for extensive differences between species of corals.</title>
        <authorList>
            <person name="Voolstra C.R."/>
            <person name="Li Y."/>
            <person name="Liew Y.J."/>
            <person name="Baumgarten S."/>
            <person name="Zoccola D."/>
            <person name="Flot J.-F."/>
            <person name="Tambutte S."/>
            <person name="Allemand D."/>
            <person name="Aranda M."/>
        </authorList>
    </citation>
    <scope>NUCLEOTIDE SEQUENCE [LARGE SCALE GENOMIC DNA]</scope>
</reference>
<keyword evidence="5" id="KW-0472">Membrane</keyword>
<organism evidence="8 9">
    <name type="scientific">Stylophora pistillata</name>
    <name type="common">Smooth cauliflower coral</name>
    <dbReference type="NCBI Taxonomy" id="50429"/>
    <lineage>
        <taxon>Eukaryota</taxon>
        <taxon>Metazoa</taxon>
        <taxon>Cnidaria</taxon>
        <taxon>Anthozoa</taxon>
        <taxon>Hexacorallia</taxon>
        <taxon>Scleractinia</taxon>
        <taxon>Astrocoeniina</taxon>
        <taxon>Pocilloporidae</taxon>
        <taxon>Stylophora</taxon>
    </lineage>
</organism>
<keyword evidence="2" id="KW-0677">Repeat</keyword>
<keyword evidence="6" id="KW-0732">Signal</keyword>
<dbReference type="InterPro" id="IPR003591">
    <property type="entry name" value="Leu-rich_rpt_typical-subtyp"/>
</dbReference>
<evidence type="ECO:0000313" key="8">
    <source>
        <dbReference type="EMBL" id="PFX13615.1"/>
    </source>
</evidence>
<protein>
    <submittedName>
        <fullName evidence="8">Carboxypeptidase N subunit 2</fullName>
    </submittedName>
</protein>
<evidence type="ECO:0000256" key="1">
    <source>
        <dbReference type="ARBA" id="ARBA00022614"/>
    </source>
</evidence>
<feature type="transmembrane region" description="Helical" evidence="5">
    <location>
        <begin position="1024"/>
        <end position="1044"/>
    </location>
</feature>
<keyword evidence="5" id="KW-0812">Transmembrane</keyword>
<dbReference type="SMART" id="SM01411">
    <property type="entry name" value="Ephrin_rec_like"/>
    <property type="match status" value="1"/>
</dbReference>
<keyword evidence="8" id="KW-0378">Hydrolase</keyword>
<proteinExistence type="predicted"/>
<dbReference type="InterPro" id="IPR001611">
    <property type="entry name" value="Leu-rich_rpt"/>
</dbReference>
<keyword evidence="9" id="KW-1185">Reference proteome</keyword>
<dbReference type="Pfam" id="PF00431">
    <property type="entry name" value="CUB"/>
    <property type="match status" value="3"/>
</dbReference>
<feature type="transmembrane region" description="Helical" evidence="5">
    <location>
        <begin position="1193"/>
        <end position="1214"/>
    </location>
</feature>
<dbReference type="Pfam" id="PF24633">
    <property type="entry name" value="DUF7630"/>
    <property type="match status" value="1"/>
</dbReference>
<keyword evidence="8" id="KW-0645">Protease</keyword>
<dbReference type="InterPro" id="IPR035914">
    <property type="entry name" value="Sperma_CUB_dom_sf"/>
</dbReference>
<evidence type="ECO:0000313" key="9">
    <source>
        <dbReference type="Proteomes" id="UP000225706"/>
    </source>
</evidence>
<dbReference type="CDD" id="cd00041">
    <property type="entry name" value="CUB"/>
    <property type="match status" value="3"/>
</dbReference>
<dbReference type="Gene3D" id="2.60.120.290">
    <property type="entry name" value="Spermadhesin, CUB domain"/>
    <property type="match status" value="3"/>
</dbReference>
<dbReference type="OrthoDB" id="5976933at2759"/>
<accession>A0A2B4RBE7</accession>
<feature type="signal peptide" evidence="6">
    <location>
        <begin position="1"/>
        <end position="24"/>
    </location>
</feature>
<keyword evidence="8" id="KW-0121">Carboxypeptidase</keyword>
<feature type="transmembrane region" description="Helical" evidence="5">
    <location>
        <begin position="981"/>
        <end position="1003"/>
    </location>
</feature>
<dbReference type="GO" id="GO:0004180">
    <property type="term" value="F:carboxypeptidase activity"/>
    <property type="evidence" value="ECO:0007669"/>
    <property type="project" value="UniProtKB-KW"/>
</dbReference>
<feature type="domain" description="CUB" evidence="7">
    <location>
        <begin position="268"/>
        <end position="386"/>
    </location>
</feature>
<evidence type="ECO:0000256" key="3">
    <source>
        <dbReference type="ARBA" id="ARBA00023157"/>
    </source>
</evidence>
<evidence type="ECO:0000256" key="6">
    <source>
        <dbReference type="SAM" id="SignalP"/>
    </source>
</evidence>
<keyword evidence="1" id="KW-0433">Leucine-rich repeat</keyword>
<evidence type="ECO:0000259" key="7">
    <source>
        <dbReference type="PROSITE" id="PS01180"/>
    </source>
</evidence>
<dbReference type="PROSITE" id="PS01180">
    <property type="entry name" value="CUB"/>
    <property type="match status" value="3"/>
</dbReference>
<dbReference type="SUPFAM" id="SSF52058">
    <property type="entry name" value="L domain-like"/>
    <property type="match status" value="1"/>
</dbReference>
<evidence type="ECO:0000256" key="2">
    <source>
        <dbReference type="ARBA" id="ARBA00022737"/>
    </source>
</evidence>
<dbReference type="InterPro" id="IPR056047">
    <property type="entry name" value="CRMPA-like_DUF7630"/>
</dbReference>
<gene>
    <name evidence="8" type="primary">Cpn2</name>
    <name evidence="8" type="ORF">AWC38_SpisGene22287</name>
</gene>
<dbReference type="Proteomes" id="UP000225706">
    <property type="component" value="Unassembled WGS sequence"/>
</dbReference>
<dbReference type="SUPFAM" id="SSF49854">
    <property type="entry name" value="Spermadhesin, CUB domain"/>
    <property type="match status" value="3"/>
</dbReference>
<feature type="transmembrane region" description="Helical" evidence="5">
    <location>
        <begin position="1131"/>
        <end position="1147"/>
    </location>
</feature>
<dbReference type="EMBL" id="LSMT01000933">
    <property type="protein sequence ID" value="PFX13615.1"/>
    <property type="molecule type" value="Genomic_DNA"/>
</dbReference>
<dbReference type="PROSITE" id="PS51450">
    <property type="entry name" value="LRR"/>
    <property type="match status" value="4"/>
</dbReference>
<feature type="domain" description="CUB" evidence="7">
    <location>
        <begin position="27"/>
        <end position="139"/>
    </location>
</feature>
<dbReference type="SMART" id="SM00369">
    <property type="entry name" value="LRR_TYP"/>
    <property type="match status" value="10"/>
</dbReference>
<name>A0A2B4RBE7_STYPI</name>
<feature type="transmembrane region" description="Helical" evidence="5">
    <location>
        <begin position="1085"/>
        <end position="1105"/>
    </location>
</feature>
<dbReference type="Pfam" id="PF13855">
    <property type="entry name" value="LRR_8"/>
    <property type="match status" value="2"/>
</dbReference>
<feature type="chain" id="PRO_5012360549" evidence="6">
    <location>
        <begin position="25"/>
        <end position="1355"/>
    </location>
</feature>
<dbReference type="PANTHER" id="PTHR24251">
    <property type="entry name" value="OVOCHYMASE-RELATED"/>
    <property type="match status" value="1"/>
</dbReference>
<keyword evidence="3" id="KW-1015">Disulfide bond</keyword>
<dbReference type="InterPro" id="IPR032675">
    <property type="entry name" value="LRR_dom_sf"/>
</dbReference>
<dbReference type="Gene3D" id="3.80.10.10">
    <property type="entry name" value="Ribonuclease Inhibitor"/>
    <property type="match status" value="2"/>
</dbReference>
<dbReference type="InterPro" id="IPR000859">
    <property type="entry name" value="CUB_dom"/>
</dbReference>
<sequence>MDVSFSMKLLLVFVMFEWMEQTNAFNSPGCETIVNSTLKSPGYPSDYPSDMYCVYSVPIPKNSALIITFEYFHLEKVDGLSCTQADYVQIKASTGQTLGTYCGEWTGKTVTSIGEYALITFQSDSMFQERGFLMNFWTAPIGNLTLPGFSDECGSVVNNTLMSPGYPKDYPIELECNYSVPIPKGKAMLVTFHYFLVEFIDSSCEWADSLLVTNVKGQKLGKYCGEWTGKEILVTGDFVFMTFISDAYGQERGFEIYFTAVPLGNNTMPSSIKEKECGAVANNSLKSPGYPNDYPSNAHCVYVVPIPKQTELIISFFDFEIEDTYLCVNDYVVISDEKNKTIGIYCGYRTGYQIVLDGKYVVITFHSDYSLQWRFLLSFNFVPIVLPKVMLQVSVIRTLPGYRWSCPVIGTTPVYTAIKMNSVLLTNTTRTATIALQLQGNYSCIASSKHGLDVKNFTVIFNDCKPKCNYEWRLFFGNTLLCKNLSSSLDVIQCAPGTTEFMDVSSSNLANVSDGTFSHLKSMRFLYLSSNYIEIFPEKLFSQMIRLEKLNLKANKIASLPQNVFSSQEKLQVLDLSSNAIRDLSRELLSPLKNLLELNVGFNKIQNISADMFSPLTSLKYLILISNAISSLPADVFTTLDKLDFLDLSINGFAFQADEALILPLDLEELSLHANAIMFLPEDAFHGLEYLDWLSLNNNSIQSLSVNVFSSLRSLTHLYLTSNNITKLSWDVFARLPALKLLDLSYNKIQYLPEGLLCCTGWAFEYLMLSDNPIKTIEQEAFKTGFWDHFTLRMNPIDSKGEGGFYSDALAHVGINCKKCPTGSYVPFDKAPGKQKQDCKSCPEGTETDFFAGYRACKCLEGFYRTHMFEKCFKCGHGLECQDDYASLKPGYWWDWQNESHIDRYKDFITNLQLSLPALDNSSVQLPYPLPTPFKCPVEGSCKGGLNSQCEKGYKGPLCAVCSSGYYKQLQTCKRCPTKKLMIAQLAIIGAILLIIAAVVVWTSMRKKQSNEESSPMDIFLSKLKIVIGFYQVTYGLLEAFSYIKWPGSLQVIGKYSEILQMNVLQVAPIDCLYPGLSVDAFGDLYATMAINAALICMSGAIYVVRRVVILKNSLLEDHEKTSKLSEAKKAIYRNLFFVLYVTYLSTCTKTANVMPLTCREICRDEKETGCDSFLKGDYSIQCHVPKYNKMLIVAYISTAYIFVLPLASFLVLWRYRRTIIQTENGEEEESGMEVITGLRFLFENYNPRTWFWNLLRCLGEVTGMVETDVIDNQLQTGQEDLPTLVGAVKDSGVVDVTLEEGEQQQQQQQQKTTFKEGEEIGERKNVKTTCNRGSQTELCLQSISGDARSLNSHF</sequence>
<feature type="domain" description="CUB" evidence="7">
    <location>
        <begin position="149"/>
        <end position="261"/>
    </location>
</feature>
<comment type="caution">
    <text evidence="8">The sequence shown here is derived from an EMBL/GenBank/DDBJ whole genome shotgun (WGS) entry which is preliminary data.</text>
</comment>